<dbReference type="EMBL" id="BMAT01011385">
    <property type="protein sequence ID" value="GFR71747.1"/>
    <property type="molecule type" value="Genomic_DNA"/>
</dbReference>
<evidence type="ECO:0000256" key="1">
    <source>
        <dbReference type="SAM" id="MobiDB-lite"/>
    </source>
</evidence>
<evidence type="ECO:0000313" key="2">
    <source>
        <dbReference type="EMBL" id="GFR71747.1"/>
    </source>
</evidence>
<proteinExistence type="predicted"/>
<protein>
    <submittedName>
        <fullName evidence="2">Uncharacterized protein</fullName>
    </submittedName>
</protein>
<organism evidence="2 3">
    <name type="scientific">Elysia marginata</name>
    <dbReference type="NCBI Taxonomy" id="1093978"/>
    <lineage>
        <taxon>Eukaryota</taxon>
        <taxon>Metazoa</taxon>
        <taxon>Spiralia</taxon>
        <taxon>Lophotrochozoa</taxon>
        <taxon>Mollusca</taxon>
        <taxon>Gastropoda</taxon>
        <taxon>Heterobranchia</taxon>
        <taxon>Euthyneura</taxon>
        <taxon>Panpulmonata</taxon>
        <taxon>Sacoglossa</taxon>
        <taxon>Placobranchoidea</taxon>
        <taxon>Plakobranchidae</taxon>
        <taxon>Elysia</taxon>
    </lineage>
</organism>
<dbReference type="Proteomes" id="UP000762676">
    <property type="component" value="Unassembled WGS sequence"/>
</dbReference>
<keyword evidence="3" id="KW-1185">Reference proteome</keyword>
<reference evidence="2 3" key="1">
    <citation type="journal article" date="2021" name="Elife">
        <title>Chloroplast acquisition without the gene transfer in kleptoplastic sea slugs, Plakobranchus ocellatus.</title>
        <authorList>
            <person name="Maeda T."/>
            <person name="Takahashi S."/>
            <person name="Yoshida T."/>
            <person name="Shimamura S."/>
            <person name="Takaki Y."/>
            <person name="Nagai Y."/>
            <person name="Toyoda A."/>
            <person name="Suzuki Y."/>
            <person name="Arimoto A."/>
            <person name="Ishii H."/>
            <person name="Satoh N."/>
            <person name="Nishiyama T."/>
            <person name="Hasebe M."/>
            <person name="Maruyama T."/>
            <person name="Minagawa J."/>
            <person name="Obokata J."/>
            <person name="Shigenobu S."/>
        </authorList>
    </citation>
    <scope>NUCLEOTIDE SEQUENCE [LARGE SCALE GENOMIC DNA]</scope>
</reference>
<feature type="region of interest" description="Disordered" evidence="1">
    <location>
        <begin position="19"/>
        <end position="76"/>
    </location>
</feature>
<comment type="caution">
    <text evidence="2">The sequence shown here is derived from an EMBL/GenBank/DDBJ whole genome shotgun (WGS) entry which is preliminary data.</text>
</comment>
<evidence type="ECO:0000313" key="3">
    <source>
        <dbReference type="Proteomes" id="UP000762676"/>
    </source>
</evidence>
<accession>A0AAV4FER2</accession>
<sequence length="76" mass="8402">MKGEQCEIKRASLAGDRYVAQYPQNVTPRRRKDSDTQQPGSAREMPGCQEGHLTRGPNLDLTIEQSTSSVVGNLRS</sequence>
<name>A0AAV4FER2_9GAST</name>
<feature type="compositionally biased region" description="Polar residues" evidence="1">
    <location>
        <begin position="63"/>
        <end position="76"/>
    </location>
</feature>
<gene>
    <name evidence="2" type="ORF">ElyMa_005687600</name>
</gene>
<dbReference type="AlphaFoldDB" id="A0AAV4FER2"/>